<dbReference type="STRING" id="3983.A0A2C9UBN4"/>
<sequence length="84" mass="9007">MYRIAASRLRSLKDSKFPARFASSICAALKSSSSGGLFSWLTGEKSNSLPPLEIPLNSHPHCLITSNLGNATSIKSYVKVIILG</sequence>
<organism evidence="1">
    <name type="scientific">Manihot esculenta</name>
    <name type="common">Cassava</name>
    <name type="synonym">Jatropha manihot</name>
    <dbReference type="NCBI Taxonomy" id="3983"/>
    <lineage>
        <taxon>Eukaryota</taxon>
        <taxon>Viridiplantae</taxon>
        <taxon>Streptophyta</taxon>
        <taxon>Embryophyta</taxon>
        <taxon>Tracheophyta</taxon>
        <taxon>Spermatophyta</taxon>
        <taxon>Magnoliopsida</taxon>
        <taxon>eudicotyledons</taxon>
        <taxon>Gunneridae</taxon>
        <taxon>Pentapetalae</taxon>
        <taxon>rosids</taxon>
        <taxon>fabids</taxon>
        <taxon>Malpighiales</taxon>
        <taxon>Euphorbiaceae</taxon>
        <taxon>Crotonoideae</taxon>
        <taxon>Manihoteae</taxon>
        <taxon>Manihot</taxon>
    </lineage>
</organism>
<evidence type="ECO:0000313" key="1">
    <source>
        <dbReference type="EMBL" id="OAY27184.1"/>
    </source>
</evidence>
<accession>A0A2C9UBN4</accession>
<proteinExistence type="predicted"/>
<protein>
    <submittedName>
        <fullName evidence="1">Uncharacterized protein</fullName>
    </submittedName>
</protein>
<reference evidence="1" key="1">
    <citation type="submission" date="2016-02" db="EMBL/GenBank/DDBJ databases">
        <title>WGS assembly of Manihot esculenta.</title>
        <authorList>
            <person name="Bredeson J.V."/>
            <person name="Prochnik S.E."/>
            <person name="Lyons J.B."/>
            <person name="Schmutz J."/>
            <person name="Grimwood J."/>
            <person name="Vrebalov J."/>
            <person name="Bart R.S."/>
            <person name="Amuge T."/>
            <person name="Ferguson M.E."/>
            <person name="Green R."/>
            <person name="Putnam N."/>
            <person name="Stites J."/>
            <person name="Rounsley S."/>
            <person name="Rokhsar D.S."/>
        </authorList>
    </citation>
    <scope>NUCLEOTIDE SEQUENCE [LARGE SCALE GENOMIC DNA]</scope>
    <source>
        <tissue evidence="1">Leaf</tissue>
    </source>
</reference>
<gene>
    <name evidence="1" type="ORF">MANES_16G106700</name>
</gene>
<dbReference type="EMBL" id="CM004402">
    <property type="protein sequence ID" value="OAY27184.1"/>
    <property type="molecule type" value="Genomic_DNA"/>
</dbReference>
<name>A0A2C9UBN4_MANES</name>
<dbReference type="AlphaFoldDB" id="A0A2C9UBN4"/>